<feature type="region of interest" description="Disordered" evidence="1">
    <location>
        <begin position="350"/>
        <end position="375"/>
    </location>
</feature>
<feature type="compositionally biased region" description="Low complexity" evidence="1">
    <location>
        <begin position="646"/>
        <end position="672"/>
    </location>
</feature>
<feature type="region of interest" description="Disordered" evidence="1">
    <location>
        <begin position="778"/>
        <end position="799"/>
    </location>
</feature>
<feature type="compositionally biased region" description="Basic and acidic residues" evidence="1">
    <location>
        <begin position="357"/>
        <end position="372"/>
    </location>
</feature>
<evidence type="ECO:0000256" key="2">
    <source>
        <dbReference type="SAM" id="Phobius"/>
    </source>
</evidence>
<feature type="region of interest" description="Disordered" evidence="1">
    <location>
        <begin position="1016"/>
        <end position="1062"/>
    </location>
</feature>
<name>A0A814NFW8_9BILA</name>
<gene>
    <name evidence="3" type="ORF">GPM918_LOCUS18280</name>
    <name evidence="4" type="ORF">SRO942_LOCUS18277</name>
</gene>
<feature type="region of interest" description="Disordered" evidence="1">
    <location>
        <begin position="645"/>
        <end position="717"/>
    </location>
</feature>
<keyword evidence="2" id="KW-1133">Transmembrane helix</keyword>
<feature type="compositionally biased region" description="Low complexity" evidence="1">
    <location>
        <begin position="1051"/>
        <end position="1062"/>
    </location>
</feature>
<feature type="compositionally biased region" description="Polar residues" evidence="1">
    <location>
        <begin position="281"/>
        <end position="298"/>
    </location>
</feature>
<protein>
    <submittedName>
        <fullName evidence="3">Uncharacterized protein</fullName>
    </submittedName>
</protein>
<evidence type="ECO:0000313" key="3">
    <source>
        <dbReference type="EMBL" id="CAF1091433.1"/>
    </source>
</evidence>
<keyword evidence="2" id="KW-0472">Membrane</keyword>
<dbReference type="AlphaFoldDB" id="A0A814NFW8"/>
<comment type="caution">
    <text evidence="3">The sequence shown here is derived from an EMBL/GenBank/DDBJ whole genome shotgun (WGS) entry which is preliminary data.</text>
</comment>
<keyword evidence="2" id="KW-0812">Transmembrane</keyword>
<sequence length="1264" mass="144653">MKGSRVPFTHTSLALFVFVIGVAGGLLIVFSILLLCKYCFNRKNTKQTEQVKLLYGALGSTSFRIDNGHLKLEPRRSNPLDKYQEERNKLLDEQHDHRYPSYHGSREQISKHDLNGSTYAIDGKINESISNTLLYPVTNELKNDNHQNICLNENTYLQVDPRCYVRNNSTTSSHLTVTPNFLPRKSDPCCGHTMTTARLEKVYSLNTDQRQLRPTSHRQSSFDVATYRQQLTPTNDLSSSLYSQEVYYTPRGSNLSVAQTSGVHPMNSSASLDPNYIYHQIPNSRKNSSITSTPTESTNIEKSDWAVTYDVNSNQTTMRPVTLEKQKSSEIIPQNESDKQSLSFDTVHLLRPGNRPDVTRRAKSYDHDDQRRATSTQTPIVIKIPDIEKLTYEFVEQNTSNREEKNRNKLILDQQPPRRSFNIPHTNGGRKATLIDTRFVPLKLTDGSLPVDDTIQAQDARDLWALRKSYEIEETLDNTTMTIVNKQEQQQNQREQDITSPEELSTDFLTSISTSFDSNPEHPSAITHHYDHHHQPPYLRSHTMDSNSNRLLPTPDQLPSYINNAATNSGDIINNEMYKPRRKSSSNLLLPPPEVRRQALRRTFEKRRSYISQSNALLRNNEQQKQSVTAENFTTMTDLIERQLQSKNSTNVSNFNNTNNNYNSKSENSSFERSLETDFDLQSDTSSRPGDQFTSIESSGNEYTDTNTSGIQRAPTYSIQRKEPLPPSLLEQHQHHDDSGYKSLESQTSQNRTTSLDWLSVDGAESVIYLDNNHDEQHRSIDSQNIEEVTNESLPQEKSYHIRRSPVPNSMLKYGQSSYECQQKLTPPVIQCRSLSTNIPIATDLYRISSSSMTTPATVFNNVQIENSSNVVSSPFNRTASKKRREFGKDKKDALIDEQRQQLQINEQHQRTSSWNCQQSDDNLNSSPIVQKSSLQVKYEYLRRTKSDDSRNIYTEKEHTGDENNNHLQKLNNSNNLVTLSAEHILNTSDSHHRLPFIVSDESSIDKNNHEIIPHHYKNTTSNSTNQTSNEINLPTTQSQSLSPFRSKRGSFSFDASSQQQFKQQHLHSTSVDISSTPTSQIDKKPAEHFNTQIPNTNIKKHSPISVGYLTKPRFKFSIVRDSNMPVYSMPLFRDYSIDEKTNRIVNEFLKYDPLLDSRKHHPSQTYRTKTVDESNNNYLRGQQDNNRRNFKRHHSSIVGPTSSTMMINNDPRYINLTKKTTSLNLSDSIEEEPQQPHYQRYTTKTNVTAPPINIIITGDDSGS</sequence>
<feature type="compositionally biased region" description="Polar residues" evidence="1">
    <location>
        <begin position="1031"/>
        <end position="1044"/>
    </location>
</feature>
<feature type="region of interest" description="Disordered" evidence="1">
    <location>
        <begin position="729"/>
        <end position="748"/>
    </location>
</feature>
<organism evidence="3 5">
    <name type="scientific">Didymodactylos carnosus</name>
    <dbReference type="NCBI Taxonomy" id="1234261"/>
    <lineage>
        <taxon>Eukaryota</taxon>
        <taxon>Metazoa</taxon>
        <taxon>Spiralia</taxon>
        <taxon>Gnathifera</taxon>
        <taxon>Rotifera</taxon>
        <taxon>Eurotatoria</taxon>
        <taxon>Bdelloidea</taxon>
        <taxon>Philodinida</taxon>
        <taxon>Philodinidae</taxon>
        <taxon>Didymodactylos</taxon>
    </lineage>
</organism>
<feature type="region of interest" description="Disordered" evidence="1">
    <location>
        <begin position="279"/>
        <end position="298"/>
    </location>
</feature>
<feature type="compositionally biased region" description="Low complexity" evidence="1">
    <location>
        <begin position="1019"/>
        <end position="1030"/>
    </location>
</feature>
<feature type="region of interest" description="Disordered" evidence="1">
    <location>
        <begin position="1160"/>
        <end position="1204"/>
    </location>
</feature>
<dbReference type="EMBL" id="CAJOBC010005241">
    <property type="protein sequence ID" value="CAF3856908.1"/>
    <property type="molecule type" value="Genomic_DNA"/>
</dbReference>
<keyword evidence="5" id="KW-1185">Reference proteome</keyword>
<feature type="region of interest" description="Disordered" evidence="1">
    <location>
        <begin position="515"/>
        <end position="556"/>
    </location>
</feature>
<feature type="region of interest" description="Disordered" evidence="1">
    <location>
        <begin position="905"/>
        <end position="927"/>
    </location>
</feature>
<dbReference type="Proteomes" id="UP000681722">
    <property type="component" value="Unassembled WGS sequence"/>
</dbReference>
<reference evidence="3" key="1">
    <citation type="submission" date="2021-02" db="EMBL/GenBank/DDBJ databases">
        <authorList>
            <person name="Nowell W R."/>
        </authorList>
    </citation>
    <scope>NUCLEOTIDE SEQUENCE</scope>
</reference>
<accession>A0A814NFW8</accession>
<feature type="compositionally biased region" description="Polar residues" evidence="1">
    <location>
        <begin position="1164"/>
        <end position="1185"/>
    </location>
</feature>
<feature type="transmembrane region" description="Helical" evidence="2">
    <location>
        <begin position="12"/>
        <end position="35"/>
    </location>
</feature>
<dbReference type="OrthoDB" id="6247020at2759"/>
<evidence type="ECO:0000313" key="4">
    <source>
        <dbReference type="EMBL" id="CAF3856908.1"/>
    </source>
</evidence>
<evidence type="ECO:0000256" key="1">
    <source>
        <dbReference type="SAM" id="MobiDB-lite"/>
    </source>
</evidence>
<proteinExistence type="predicted"/>
<evidence type="ECO:0000313" key="5">
    <source>
        <dbReference type="Proteomes" id="UP000663829"/>
    </source>
</evidence>
<feature type="compositionally biased region" description="Polar residues" evidence="1">
    <location>
        <begin position="782"/>
        <end position="796"/>
    </location>
</feature>
<feature type="compositionally biased region" description="Polar residues" evidence="1">
    <location>
        <begin position="680"/>
        <end position="717"/>
    </location>
</feature>
<dbReference type="Proteomes" id="UP000663829">
    <property type="component" value="Unassembled WGS sequence"/>
</dbReference>
<dbReference type="EMBL" id="CAJNOQ010005241">
    <property type="protein sequence ID" value="CAF1091433.1"/>
    <property type="molecule type" value="Genomic_DNA"/>
</dbReference>